<dbReference type="PROSITE" id="PS51352">
    <property type="entry name" value="THIOREDOXIN_2"/>
    <property type="match status" value="1"/>
</dbReference>
<dbReference type="InterPro" id="IPR013766">
    <property type="entry name" value="Thioredoxin_domain"/>
</dbReference>
<dbReference type="GO" id="GO:0016491">
    <property type="term" value="F:oxidoreductase activity"/>
    <property type="evidence" value="ECO:0007669"/>
    <property type="project" value="InterPro"/>
</dbReference>
<accession>A0A399D829</accession>
<dbReference type="SUPFAM" id="SSF52833">
    <property type="entry name" value="Thioredoxin-like"/>
    <property type="match status" value="1"/>
</dbReference>
<dbReference type="Proteomes" id="UP000266441">
    <property type="component" value="Unassembled WGS sequence"/>
</dbReference>
<dbReference type="RefSeq" id="WP_119348222.1">
    <property type="nucleotide sequence ID" value="NZ_QWET01000001.1"/>
</dbReference>
<gene>
    <name evidence="2" type="ORF">D1164_01870</name>
</gene>
<dbReference type="InterPro" id="IPR036249">
    <property type="entry name" value="Thioredoxin-like_sf"/>
</dbReference>
<dbReference type="Gene3D" id="3.40.30.10">
    <property type="entry name" value="Glutaredoxin"/>
    <property type="match status" value="1"/>
</dbReference>
<evidence type="ECO:0000313" key="3">
    <source>
        <dbReference type="Proteomes" id="UP000266441"/>
    </source>
</evidence>
<keyword evidence="3" id="KW-1185">Reference proteome</keyword>
<evidence type="ECO:0000259" key="1">
    <source>
        <dbReference type="PROSITE" id="PS51352"/>
    </source>
</evidence>
<dbReference type="Pfam" id="PF00578">
    <property type="entry name" value="AhpC-TSA"/>
    <property type="match status" value="1"/>
</dbReference>
<dbReference type="GO" id="GO:0016209">
    <property type="term" value="F:antioxidant activity"/>
    <property type="evidence" value="ECO:0007669"/>
    <property type="project" value="InterPro"/>
</dbReference>
<reference evidence="2 3" key="1">
    <citation type="journal article" date="2015" name="Int. J. Syst. Evol. Microbiol.">
        <title>Mariniphaga sediminis sp. nov., isolated from coastal sediment.</title>
        <authorList>
            <person name="Wang F.Q."/>
            <person name="Shen Q.Y."/>
            <person name="Chen G.J."/>
            <person name="Du Z.J."/>
        </authorList>
    </citation>
    <scope>NUCLEOTIDE SEQUENCE [LARGE SCALE GENOMIC DNA]</scope>
    <source>
        <strain evidence="2 3">SY21</strain>
    </source>
</reference>
<comment type="caution">
    <text evidence="2">The sequence shown here is derived from an EMBL/GenBank/DDBJ whole genome shotgun (WGS) entry which is preliminary data.</text>
</comment>
<proteinExistence type="predicted"/>
<feature type="domain" description="Thioredoxin" evidence="1">
    <location>
        <begin position="19"/>
        <end position="175"/>
    </location>
</feature>
<dbReference type="InterPro" id="IPR000866">
    <property type="entry name" value="AhpC/TSA"/>
</dbReference>
<evidence type="ECO:0000313" key="2">
    <source>
        <dbReference type="EMBL" id="RIH67198.1"/>
    </source>
</evidence>
<dbReference type="AlphaFoldDB" id="A0A399D829"/>
<dbReference type="EMBL" id="QWET01000001">
    <property type="protein sequence ID" value="RIH67198.1"/>
    <property type="molecule type" value="Genomic_DNA"/>
</dbReference>
<organism evidence="2 3">
    <name type="scientific">Mariniphaga sediminis</name>
    <dbReference type="NCBI Taxonomy" id="1628158"/>
    <lineage>
        <taxon>Bacteria</taxon>
        <taxon>Pseudomonadati</taxon>
        <taxon>Bacteroidota</taxon>
        <taxon>Bacteroidia</taxon>
        <taxon>Marinilabiliales</taxon>
        <taxon>Prolixibacteraceae</taxon>
        <taxon>Mariniphaga</taxon>
    </lineage>
</organism>
<name>A0A399D829_9BACT</name>
<protein>
    <recommendedName>
        <fullName evidence="1">Thioredoxin domain-containing protein</fullName>
    </recommendedName>
</protein>
<dbReference type="OrthoDB" id="1095575at2"/>
<sequence>MKFEYRIPLVAILLIGTLFAKAQNPVDFELSSATDKSRFVLSEAKGKFVALHFLLKTECPYCLLHTHDYLSKSASLSNVIQVFIKPDTEEEIEEWAKGLPEEELAQFPIFRDPEAKLAAQFNIPDGYGFHNQFVHYPALILLGPDGKEVFRYIGKNNTDRYPFEKFKIKVQELSQ</sequence>